<name>A0A2N9END4_FAGSY</name>
<evidence type="ECO:0000313" key="1">
    <source>
        <dbReference type="EMBL" id="SPC80347.1"/>
    </source>
</evidence>
<accession>A0A2N9END4</accession>
<dbReference type="EMBL" id="OIVN01000446">
    <property type="protein sequence ID" value="SPC80347.1"/>
    <property type="molecule type" value="Genomic_DNA"/>
</dbReference>
<gene>
    <name evidence="1" type="ORF">FSB_LOCUS8229</name>
</gene>
<reference evidence="1" key="1">
    <citation type="submission" date="2018-02" db="EMBL/GenBank/DDBJ databases">
        <authorList>
            <person name="Cohen D.B."/>
            <person name="Kent A.D."/>
        </authorList>
    </citation>
    <scope>NUCLEOTIDE SEQUENCE</scope>
</reference>
<protein>
    <submittedName>
        <fullName evidence="1">Uncharacterized protein</fullName>
    </submittedName>
</protein>
<proteinExistence type="predicted"/>
<organism evidence="1">
    <name type="scientific">Fagus sylvatica</name>
    <name type="common">Beechnut</name>
    <dbReference type="NCBI Taxonomy" id="28930"/>
    <lineage>
        <taxon>Eukaryota</taxon>
        <taxon>Viridiplantae</taxon>
        <taxon>Streptophyta</taxon>
        <taxon>Embryophyta</taxon>
        <taxon>Tracheophyta</taxon>
        <taxon>Spermatophyta</taxon>
        <taxon>Magnoliopsida</taxon>
        <taxon>eudicotyledons</taxon>
        <taxon>Gunneridae</taxon>
        <taxon>Pentapetalae</taxon>
        <taxon>rosids</taxon>
        <taxon>fabids</taxon>
        <taxon>Fagales</taxon>
        <taxon>Fagaceae</taxon>
        <taxon>Fagus</taxon>
    </lineage>
</organism>
<dbReference type="AlphaFoldDB" id="A0A2N9END4"/>
<sequence length="199" mass="21725">MAGWSMLAAAADGSGLDCAKSPQKKASGSISNRLRNLNPISFDASSKGCFDVLPRRSALKTLFGLYLQCLEMGSDMKKEISDSVKKEISDSMKLCKEEEREVMVLDGEMNGVGDEKRVFINLSKSPVNVRDGGKLCDIDEKKDVVMGLDGGRRCDDDDDDDDPVIGSWFITGKVHVEVSWERGGVEGFDGSRGHPLKDK</sequence>